<dbReference type="PANTHER" id="PTHR10366:SF564">
    <property type="entry name" value="STEROL-4-ALPHA-CARBOXYLATE 3-DEHYDROGENASE, DECARBOXYLATING"/>
    <property type="match status" value="1"/>
</dbReference>
<evidence type="ECO:0000313" key="5">
    <source>
        <dbReference type="Proteomes" id="UP000094043"/>
    </source>
</evidence>
<protein>
    <recommendedName>
        <fullName evidence="3">NAD-dependent epimerase/dehydratase domain-containing protein</fullName>
    </recommendedName>
</protein>
<gene>
    <name evidence="4" type="ORF">L203_101058</name>
</gene>
<sequence>MPAIAKGDLVLSFSKKDSASEGLGQFDYVIVEDVSDDGAFDEAVKNVDAVAHLASPFYVSDVKDPRELIKPAVKGTTGILKSIQKNNPQVKRVVITSSVAAIMCSVSKKSPYHYTETDWNVDSTRHVEEKGLESDGSHSYLASKTLAERALWEFIKDEKPSWDAVAINPPFVYGPVIHQCDSPEKLNTSVAMFWDWASGKKTEADLPAPLDNWVDVKEVALAHVHALTVPEAGGERFISLPRR</sequence>
<dbReference type="InterPro" id="IPR050425">
    <property type="entry name" value="NAD(P)_dehydrat-like"/>
</dbReference>
<evidence type="ECO:0000313" key="4">
    <source>
        <dbReference type="EMBL" id="WVN85905.1"/>
    </source>
</evidence>
<evidence type="ECO:0000256" key="1">
    <source>
        <dbReference type="ARBA" id="ARBA00023002"/>
    </source>
</evidence>
<evidence type="ECO:0000256" key="2">
    <source>
        <dbReference type="ARBA" id="ARBA00023445"/>
    </source>
</evidence>
<keyword evidence="1" id="KW-0560">Oxidoreductase</keyword>
<dbReference type="Gene3D" id="3.40.50.720">
    <property type="entry name" value="NAD(P)-binding Rossmann-like Domain"/>
    <property type="match status" value="1"/>
</dbReference>
<comment type="similarity">
    <text evidence="2">Belongs to the NAD(P)-dependent epimerase/dehydratase family. Dihydroflavonol-4-reductase subfamily.</text>
</comment>
<reference evidence="4" key="2">
    <citation type="journal article" date="2022" name="Elife">
        <title>Obligate sexual reproduction of a homothallic fungus closely related to the Cryptococcus pathogenic species complex.</title>
        <authorList>
            <person name="Passer A.R."/>
            <person name="Clancey S.A."/>
            <person name="Shea T."/>
            <person name="David-Palma M."/>
            <person name="Averette A.F."/>
            <person name="Boekhout T."/>
            <person name="Porcel B.M."/>
            <person name="Nowrousian M."/>
            <person name="Cuomo C.A."/>
            <person name="Sun S."/>
            <person name="Heitman J."/>
            <person name="Coelho M.A."/>
        </authorList>
    </citation>
    <scope>NUCLEOTIDE SEQUENCE</scope>
    <source>
        <strain evidence="4">CBS 7841</strain>
    </source>
</reference>
<evidence type="ECO:0000259" key="3">
    <source>
        <dbReference type="Pfam" id="PF01370"/>
    </source>
</evidence>
<organism evidence="4 5">
    <name type="scientific">Cryptococcus depauperatus CBS 7841</name>
    <dbReference type="NCBI Taxonomy" id="1295531"/>
    <lineage>
        <taxon>Eukaryota</taxon>
        <taxon>Fungi</taxon>
        <taxon>Dikarya</taxon>
        <taxon>Basidiomycota</taxon>
        <taxon>Agaricomycotina</taxon>
        <taxon>Tremellomycetes</taxon>
        <taxon>Tremellales</taxon>
        <taxon>Cryptococcaceae</taxon>
        <taxon>Cryptococcus</taxon>
    </lineage>
</organism>
<feature type="domain" description="NAD-dependent epimerase/dehydratase" evidence="3">
    <location>
        <begin position="29"/>
        <end position="234"/>
    </location>
</feature>
<dbReference type="KEGG" id="cdep:91085272"/>
<dbReference type="Proteomes" id="UP000094043">
    <property type="component" value="Chromosome 1"/>
</dbReference>
<dbReference type="InterPro" id="IPR036291">
    <property type="entry name" value="NAD(P)-bd_dom_sf"/>
</dbReference>
<proteinExistence type="inferred from homology"/>
<reference evidence="4" key="3">
    <citation type="submission" date="2024-01" db="EMBL/GenBank/DDBJ databases">
        <authorList>
            <person name="Coelho M.A."/>
            <person name="David-Palma M."/>
            <person name="Shea T."/>
            <person name="Sun S."/>
            <person name="Cuomo C.A."/>
            <person name="Heitman J."/>
        </authorList>
    </citation>
    <scope>NUCLEOTIDE SEQUENCE</scope>
    <source>
        <strain evidence="4">CBS 7841</strain>
    </source>
</reference>
<dbReference type="GeneID" id="91085272"/>
<dbReference type="SUPFAM" id="SSF51735">
    <property type="entry name" value="NAD(P)-binding Rossmann-fold domains"/>
    <property type="match status" value="1"/>
</dbReference>
<dbReference type="GO" id="GO:0016616">
    <property type="term" value="F:oxidoreductase activity, acting on the CH-OH group of donors, NAD or NADP as acceptor"/>
    <property type="evidence" value="ECO:0007669"/>
    <property type="project" value="TreeGrafter"/>
</dbReference>
<dbReference type="InterPro" id="IPR001509">
    <property type="entry name" value="Epimerase_deHydtase"/>
</dbReference>
<dbReference type="EMBL" id="CP143784">
    <property type="protein sequence ID" value="WVN85905.1"/>
    <property type="molecule type" value="Genomic_DNA"/>
</dbReference>
<keyword evidence="5" id="KW-1185">Reference proteome</keyword>
<dbReference type="RefSeq" id="XP_066066605.1">
    <property type="nucleotide sequence ID" value="XM_066210508.1"/>
</dbReference>
<accession>A0AAJ8LYH5</accession>
<reference evidence="4" key="1">
    <citation type="submission" date="2016-06" db="EMBL/GenBank/DDBJ databases">
        <authorList>
            <person name="Cuomo C."/>
            <person name="Litvintseva A."/>
            <person name="Heitman J."/>
            <person name="Chen Y."/>
            <person name="Sun S."/>
            <person name="Springer D."/>
            <person name="Dromer F."/>
            <person name="Young S."/>
            <person name="Zeng Q."/>
            <person name="Chapman S."/>
            <person name="Gujja S."/>
            <person name="Saif S."/>
            <person name="Birren B."/>
        </authorList>
    </citation>
    <scope>NUCLEOTIDE SEQUENCE</scope>
    <source>
        <strain evidence="4">CBS 7841</strain>
    </source>
</reference>
<name>A0AAJ8LYH5_9TREE</name>
<dbReference type="AlphaFoldDB" id="A0AAJ8LYH5"/>
<dbReference type="PANTHER" id="PTHR10366">
    <property type="entry name" value="NAD DEPENDENT EPIMERASE/DEHYDRATASE"/>
    <property type="match status" value="1"/>
</dbReference>
<dbReference type="Pfam" id="PF01370">
    <property type="entry name" value="Epimerase"/>
    <property type="match status" value="1"/>
</dbReference>